<protein>
    <recommendedName>
        <fullName evidence="1">DUF6603 domain-containing protein</fullName>
    </recommendedName>
</protein>
<evidence type="ECO:0000313" key="2">
    <source>
        <dbReference type="EMBL" id="PVG80870.1"/>
    </source>
</evidence>
<evidence type="ECO:0000313" key="3">
    <source>
        <dbReference type="Proteomes" id="UP000246018"/>
    </source>
</evidence>
<dbReference type="InterPro" id="IPR046538">
    <property type="entry name" value="DUF6603"/>
</dbReference>
<dbReference type="RefSeq" id="WP_116574313.1">
    <property type="nucleotide sequence ID" value="NZ_QDGZ01000012.1"/>
</dbReference>
<reference evidence="2 3" key="1">
    <citation type="submission" date="2018-04" db="EMBL/GenBank/DDBJ databases">
        <title>Genome of Nocardioides gansuensis WSJ-1.</title>
        <authorList>
            <person name="Wu S."/>
            <person name="Wang G."/>
        </authorList>
    </citation>
    <scope>NUCLEOTIDE SEQUENCE [LARGE SCALE GENOMIC DNA]</scope>
    <source>
        <strain evidence="2 3">WSJ-1</strain>
    </source>
</reference>
<evidence type="ECO:0000259" key="1">
    <source>
        <dbReference type="Pfam" id="PF20248"/>
    </source>
</evidence>
<gene>
    <name evidence="2" type="ORF">DDE18_21040</name>
</gene>
<accession>A0A2T8F5B4</accession>
<dbReference type="EMBL" id="QDGZ01000012">
    <property type="protein sequence ID" value="PVG80870.1"/>
    <property type="molecule type" value="Genomic_DNA"/>
</dbReference>
<dbReference type="Pfam" id="PF20248">
    <property type="entry name" value="DUF6603"/>
    <property type="match status" value="1"/>
</dbReference>
<sequence length="1098" mass="114031">MPEESPVPIEGAVAGFLTRVLDELLARIADDDAVRRALAELGITGPDADSVATFVAGQAGVVAALKNGVPELVLELAKPKPNLLSIAPHVQDLLEAAVSLTDGAPEVVLPGLPDAGTVMDALLAQAVEHAVQQASALGWSFAKSLHLVGPELPVFTVVSDFADSPTGFVWRRFKDLRRHLDITIHGVLTGPRTVSYVTVPLTAEDHVSEAVTAKVPDANVVLQRITLRLATDGYPKPDEVHKISLEVLGHDPGNGDAPGFAAVVLLSAPIAQPLSLSPRVTLHLDPFASEFGVAVTGWGEVVPIADGSPQLTLDPGLGAGFSFGEPGGVRLALTEPVLEPRVSVEDWGLRAGFGSFELTIPQDIAGDLLGLLLPRDGVRLKGRLLIVADAEGLHAEGGIGLRTTWPETLRLPGLFVRGLTTEVGVLDGGGFKLTAAGTVTVDLEVLTATIEGFGVSQPITLHPEGDGNLGLVALGDPTFEPPTGVGLSIDAGIVKGGGLLRITEREISGALELALKLGSVELAIRAVGVFESVDGRLSFVVVMSVEFSPAIEIFLGLTLNAVGGVFGINRTMDADGLRAIVRSGRMEDVMFPRDLAARAVEVIAAVKQVFPARPGQVVVGPMLKLGWGRPTSFVTAAVGVVFTFPDPVVIAVIGSVRVTLPVPEAPLIDMRADFAGLIDASTGEVSFDASLTNSRIATFDVTGDLALRAGPSGFLFTAGGFYPGFPVPAGLEAVRRLGISISPQPILSIRADAYFALTASTVQFGGGLLVVAELGPIGARGSLALDTLIRTSPKLHFTAQLTGSFRLSFEGEDLMGAKLDVLLEGPGRWHARARAEIEILFFSVSGTLELSWGDEAEETPPSVLVAEKVREALEKPPVWAHVLPAADGGLVTLREGGEGLHPLGKLRLTQTIAPLGVPLARFGRAAVADGGPVTVTVSADLATPTPAEELFAAAQYFDLTDDEKISKPPFVPHHAGYELGGQAWAPLADPLTVDVVYEESDGHERPPAGSRSLGALGEEFLAWSVVGAAGRSHAQQVPVARPLAGLKVTPTSYAVADAATGTAVAAAVTGLEGAFGASARVSADRVVMADYELAGLGG</sequence>
<proteinExistence type="predicted"/>
<dbReference type="AlphaFoldDB" id="A0A2T8F5B4"/>
<organism evidence="2 3">
    <name type="scientific">Nocardioides gansuensis</name>
    <dbReference type="NCBI Taxonomy" id="2138300"/>
    <lineage>
        <taxon>Bacteria</taxon>
        <taxon>Bacillati</taxon>
        <taxon>Actinomycetota</taxon>
        <taxon>Actinomycetes</taxon>
        <taxon>Propionibacteriales</taxon>
        <taxon>Nocardioidaceae</taxon>
        <taxon>Nocardioides</taxon>
    </lineage>
</organism>
<keyword evidence="3" id="KW-1185">Reference proteome</keyword>
<comment type="caution">
    <text evidence="2">The sequence shown here is derived from an EMBL/GenBank/DDBJ whole genome shotgun (WGS) entry which is preliminary data.</text>
</comment>
<dbReference type="OrthoDB" id="535891at2"/>
<name>A0A2T8F5B4_9ACTN</name>
<dbReference type="Proteomes" id="UP000246018">
    <property type="component" value="Unassembled WGS sequence"/>
</dbReference>
<feature type="domain" description="DUF6603" evidence="1">
    <location>
        <begin position="429"/>
        <end position="962"/>
    </location>
</feature>